<comment type="domain">
    <text evidence="7">The Q motif is unique to and characteristic of the DEAD box family of RNA helicases and controls ATP binding and hydrolysis.</text>
</comment>
<dbReference type="GO" id="GO:0003723">
    <property type="term" value="F:RNA binding"/>
    <property type="evidence" value="ECO:0007669"/>
    <property type="project" value="UniProtKB-UniRule"/>
</dbReference>
<dbReference type="GO" id="GO:0016787">
    <property type="term" value="F:hydrolase activity"/>
    <property type="evidence" value="ECO:0007669"/>
    <property type="project" value="UniProtKB-KW"/>
</dbReference>
<dbReference type="InterPro" id="IPR014014">
    <property type="entry name" value="RNA_helicase_DEAD_Q_motif"/>
</dbReference>
<evidence type="ECO:0000256" key="3">
    <source>
        <dbReference type="ARBA" id="ARBA00022806"/>
    </source>
</evidence>
<dbReference type="SMART" id="SM00487">
    <property type="entry name" value="DEXDc"/>
    <property type="match status" value="1"/>
</dbReference>
<evidence type="ECO:0000256" key="2">
    <source>
        <dbReference type="ARBA" id="ARBA00022801"/>
    </source>
</evidence>
<dbReference type="SMART" id="SM00490">
    <property type="entry name" value="HELICc"/>
    <property type="match status" value="1"/>
</dbReference>
<evidence type="ECO:0000256" key="7">
    <source>
        <dbReference type="RuleBase" id="RU365068"/>
    </source>
</evidence>
<dbReference type="Pfam" id="PF00271">
    <property type="entry name" value="Helicase_C"/>
    <property type="match status" value="1"/>
</dbReference>
<dbReference type="Gene3D" id="3.40.50.300">
    <property type="entry name" value="P-loop containing nucleotide triphosphate hydrolases"/>
    <property type="match status" value="2"/>
</dbReference>
<dbReference type="Pfam" id="PF00270">
    <property type="entry name" value="DEAD"/>
    <property type="match status" value="1"/>
</dbReference>
<dbReference type="InterPro" id="IPR027417">
    <property type="entry name" value="P-loop_NTPase"/>
</dbReference>
<dbReference type="EC" id="3.6.4.13" evidence="7"/>
<comment type="function">
    <text evidence="7">RNA helicase.</text>
</comment>
<feature type="domain" description="Helicase C-terminal" evidence="10">
    <location>
        <begin position="522"/>
        <end position="669"/>
    </location>
</feature>
<name>A0A0P4W7Z2_SCYOL</name>
<comment type="catalytic activity">
    <reaction evidence="7">
        <text>ATP + H2O = ADP + phosphate + H(+)</text>
        <dbReference type="Rhea" id="RHEA:13065"/>
        <dbReference type="ChEBI" id="CHEBI:15377"/>
        <dbReference type="ChEBI" id="CHEBI:15378"/>
        <dbReference type="ChEBI" id="CHEBI:30616"/>
        <dbReference type="ChEBI" id="CHEBI:43474"/>
        <dbReference type="ChEBI" id="CHEBI:456216"/>
        <dbReference type="EC" id="3.6.4.13"/>
    </reaction>
</comment>
<feature type="compositionally biased region" description="Basic and acidic residues" evidence="8">
    <location>
        <begin position="52"/>
        <end position="65"/>
    </location>
</feature>
<evidence type="ECO:0000256" key="4">
    <source>
        <dbReference type="ARBA" id="ARBA00022840"/>
    </source>
</evidence>
<dbReference type="CDD" id="cd17946">
    <property type="entry name" value="DEADc_DDX24"/>
    <property type="match status" value="1"/>
</dbReference>
<feature type="compositionally biased region" description="Basic and acidic residues" evidence="8">
    <location>
        <begin position="131"/>
        <end position="143"/>
    </location>
</feature>
<dbReference type="GO" id="GO:0005524">
    <property type="term" value="F:ATP binding"/>
    <property type="evidence" value="ECO:0007669"/>
    <property type="project" value="UniProtKB-UniRule"/>
</dbReference>
<evidence type="ECO:0000256" key="5">
    <source>
        <dbReference type="ARBA" id="ARBA00022884"/>
    </source>
</evidence>
<dbReference type="CDD" id="cd18787">
    <property type="entry name" value="SF2_C_DEAD"/>
    <property type="match status" value="1"/>
</dbReference>
<evidence type="ECO:0000256" key="6">
    <source>
        <dbReference type="PROSITE-ProRule" id="PRU00552"/>
    </source>
</evidence>
<dbReference type="InterPro" id="IPR001650">
    <property type="entry name" value="Helicase_C-like"/>
</dbReference>
<proteinExistence type="inferred from homology"/>
<feature type="compositionally biased region" description="Acidic residues" evidence="8">
    <location>
        <begin position="244"/>
        <end position="256"/>
    </location>
</feature>
<keyword evidence="1 7" id="KW-0547">Nucleotide-binding</keyword>
<feature type="domain" description="DEAD-box RNA helicase Q" evidence="11">
    <location>
        <begin position="162"/>
        <end position="190"/>
    </location>
</feature>
<reference evidence="12" key="1">
    <citation type="submission" date="2015-09" db="EMBL/GenBank/DDBJ databases">
        <title>Scylla olivacea transcriptome.</title>
        <authorList>
            <person name="Ikhwanuddin M."/>
        </authorList>
    </citation>
    <scope>NUCLEOTIDE SEQUENCE</scope>
</reference>
<feature type="compositionally biased region" description="Basic residues" evidence="8">
    <location>
        <begin position="121"/>
        <end position="130"/>
    </location>
</feature>
<evidence type="ECO:0000259" key="10">
    <source>
        <dbReference type="PROSITE" id="PS51194"/>
    </source>
</evidence>
<dbReference type="PROSITE" id="PS51192">
    <property type="entry name" value="HELICASE_ATP_BIND_1"/>
    <property type="match status" value="1"/>
</dbReference>
<keyword evidence="2 7" id="KW-0378">Hydrolase</keyword>
<feature type="compositionally biased region" description="Basic residues" evidence="8">
    <location>
        <begin position="66"/>
        <end position="76"/>
    </location>
</feature>
<dbReference type="GO" id="GO:0003724">
    <property type="term" value="F:RNA helicase activity"/>
    <property type="evidence" value="ECO:0007669"/>
    <property type="project" value="UniProtKB-EC"/>
</dbReference>
<dbReference type="InterPro" id="IPR011545">
    <property type="entry name" value="DEAD/DEAH_box_helicase_dom"/>
</dbReference>
<accession>A0A0P4W7Z2</accession>
<feature type="compositionally biased region" description="Basic and acidic residues" evidence="8">
    <location>
        <begin position="230"/>
        <end position="240"/>
    </location>
</feature>
<feature type="compositionally biased region" description="Acidic residues" evidence="8">
    <location>
        <begin position="264"/>
        <end position="274"/>
    </location>
</feature>
<feature type="region of interest" description="Disordered" evidence="8">
    <location>
        <begin position="1"/>
        <end position="20"/>
    </location>
</feature>
<evidence type="ECO:0000259" key="9">
    <source>
        <dbReference type="PROSITE" id="PS51192"/>
    </source>
</evidence>
<keyword evidence="5 7" id="KW-0694">RNA-binding</keyword>
<comment type="similarity">
    <text evidence="7">Belongs to the DEAD box helicase family.</text>
</comment>
<feature type="compositionally biased region" description="Basic and acidic residues" evidence="8">
    <location>
        <begin position="87"/>
        <end position="101"/>
    </location>
</feature>
<sequence length="839" mass="95021">MGKKQKKGPKRIMEGKTKAPLLSAPFEASHEFEGLAGFEEVSTCTLIKRSRRGEIRREMWKDGKIVKKKNKKKRKHQGETSENAESVNEKRNSESDGELEHTAAISEASAGCDEEPSVKSSPKKRKKQNKSRKDSKPAKKVRYDSTTYHGARQGGIDKVDVSAWKEMFAPPPVLEALAELGFSQPTEIQKLVLPAAIRDRMDIIGAAETGSGKTLAFGIPIIHGILADKQQEAENPHEEAADSGVEDSEHEDDESKEENYQTSDSEEDEETVEEDIIENVSSELDDHIDENVSDTEDINDMSEELGCVKVIDNADFSFMEEEERKELVRDSTKKLRALIVTPTRELAIQVKSHLCAVLSHTDITVAVVMGGVATQKQERLLRRGPDIVVGTPGRLWELIQQGNEHLNQTSSVKYLAIDETDRMVEQGHFQELTQLLELINSNETAKQHRQTFVFSATLTMVHSTPKRMQLKKKVVKMTPSWKISQLAKLIGVKPHRKVVDVTRKVGTAESLTESRINCTKDQKDLYLYYFLKRYPGRTLVFCNSIDCVRRLQNLFTLLQCHPQSLHASLQQKQRLKSLERFSKNPEALLLATDVAARGLDIPNIQHVIHYQVPRTAETYVHRSGRTARAQQEGLSVLLIDSSEVKKYRQLCATLNRATDLPPFPVDSSIMSQVKQRLDLARTVETMEHRMRKANANNDWFRKAAEEADILIDEDFLDPDEEREKSMKTAQEKRELQNNRKMLMKMLSTPFMTSDFSGKYPTQTGSLVTYSTGMNCDSNTDQESGNSSKALSVMKKESKEFQKLLSTVKHKPPKKKINKKKFKGFEKRKLKQKKSVANDI</sequence>
<dbReference type="PANTHER" id="PTHR24031">
    <property type="entry name" value="RNA HELICASE"/>
    <property type="match status" value="1"/>
</dbReference>
<feature type="region of interest" description="Disordered" evidence="8">
    <location>
        <begin position="48"/>
        <end position="150"/>
    </location>
</feature>
<feature type="domain" description="Helicase ATP-binding" evidence="9">
    <location>
        <begin position="194"/>
        <end position="476"/>
    </location>
</feature>
<dbReference type="PROSITE" id="PS51194">
    <property type="entry name" value="HELICASE_CTER"/>
    <property type="match status" value="1"/>
</dbReference>
<keyword evidence="4 7" id="KW-0067">ATP-binding</keyword>
<feature type="compositionally biased region" description="Basic residues" evidence="8">
    <location>
        <begin position="1"/>
        <end position="10"/>
    </location>
</feature>
<evidence type="ECO:0000259" key="11">
    <source>
        <dbReference type="PROSITE" id="PS51195"/>
    </source>
</evidence>
<dbReference type="InterPro" id="IPR014001">
    <property type="entry name" value="Helicase_ATP-bd"/>
</dbReference>
<evidence type="ECO:0000256" key="8">
    <source>
        <dbReference type="SAM" id="MobiDB-lite"/>
    </source>
</evidence>
<evidence type="ECO:0000256" key="1">
    <source>
        <dbReference type="ARBA" id="ARBA00022741"/>
    </source>
</evidence>
<feature type="short sequence motif" description="Q motif" evidence="6">
    <location>
        <begin position="162"/>
        <end position="190"/>
    </location>
</feature>
<dbReference type="AlphaFoldDB" id="A0A0P4W7Z2"/>
<evidence type="ECO:0000313" key="12">
    <source>
        <dbReference type="EMBL" id="JAI61626.1"/>
    </source>
</evidence>
<organism evidence="12">
    <name type="scientific">Scylla olivacea</name>
    <name type="common">Orange mud crab</name>
    <name type="synonym">Cancer olivacea</name>
    <dbReference type="NCBI Taxonomy" id="85551"/>
    <lineage>
        <taxon>Eukaryota</taxon>
        <taxon>Metazoa</taxon>
        <taxon>Ecdysozoa</taxon>
        <taxon>Arthropoda</taxon>
        <taxon>Crustacea</taxon>
        <taxon>Multicrustacea</taxon>
        <taxon>Malacostraca</taxon>
        <taxon>Eumalacostraca</taxon>
        <taxon>Eucarida</taxon>
        <taxon>Decapoda</taxon>
        <taxon>Pleocyemata</taxon>
        <taxon>Brachyura</taxon>
        <taxon>Eubrachyura</taxon>
        <taxon>Portunoidea</taxon>
        <taxon>Portunidae</taxon>
        <taxon>Portuninae</taxon>
        <taxon>Scylla</taxon>
    </lineage>
</organism>
<dbReference type="PROSITE" id="PS51195">
    <property type="entry name" value="Q_MOTIF"/>
    <property type="match status" value="1"/>
</dbReference>
<dbReference type="SUPFAM" id="SSF52540">
    <property type="entry name" value="P-loop containing nucleoside triphosphate hydrolases"/>
    <property type="match status" value="2"/>
</dbReference>
<dbReference type="EMBL" id="GDRN01083746">
    <property type="protein sequence ID" value="JAI61626.1"/>
    <property type="molecule type" value="Transcribed_RNA"/>
</dbReference>
<protein>
    <recommendedName>
        <fullName evidence="7">ATP-dependent RNA helicase</fullName>
        <ecNumber evidence="7">3.6.4.13</ecNumber>
    </recommendedName>
</protein>
<feature type="region of interest" description="Disordered" evidence="8">
    <location>
        <begin position="230"/>
        <end position="274"/>
    </location>
</feature>
<keyword evidence="3 7" id="KW-0347">Helicase</keyword>